<gene>
    <name evidence="3" type="ORF">BUFA31_15790</name>
</gene>
<feature type="domain" description="GFO/IDH/MocA-like oxidoreductase" evidence="2">
    <location>
        <begin position="141"/>
        <end position="273"/>
    </location>
</feature>
<evidence type="ECO:0000259" key="2">
    <source>
        <dbReference type="Pfam" id="PF22725"/>
    </source>
</evidence>
<dbReference type="SUPFAM" id="SSF55347">
    <property type="entry name" value="Glyceraldehyde-3-phosphate dehydrogenase-like, C-terminal domain"/>
    <property type="match status" value="1"/>
</dbReference>
<reference evidence="3 4" key="1">
    <citation type="submission" date="2020-06" db="EMBL/GenBank/DDBJ databases">
        <title>Characterization of fructooligosaccharide metabolism and fructooligosaccharide-degrading enzymes in human commensal butyrate producers.</title>
        <authorList>
            <person name="Tanno H."/>
            <person name="Fujii T."/>
            <person name="Hirano K."/>
            <person name="Maeno S."/>
            <person name="Tonozuka T."/>
            <person name="Sakamoto M."/>
            <person name="Ohkuma M."/>
            <person name="Tochio T."/>
            <person name="Endo A."/>
        </authorList>
    </citation>
    <scope>NUCLEOTIDE SEQUENCE [LARGE SCALE GENOMIC DNA]</scope>
    <source>
        <strain evidence="3 4">JCM 31056</strain>
    </source>
</reference>
<dbReference type="Gene3D" id="3.30.360.10">
    <property type="entry name" value="Dihydrodipicolinate Reductase, domain 2"/>
    <property type="match status" value="1"/>
</dbReference>
<dbReference type="Pfam" id="PF01408">
    <property type="entry name" value="GFO_IDH_MocA"/>
    <property type="match status" value="1"/>
</dbReference>
<accession>A0ABQ1E0C7</accession>
<evidence type="ECO:0000313" key="4">
    <source>
        <dbReference type="Proteomes" id="UP000620147"/>
    </source>
</evidence>
<dbReference type="PANTHER" id="PTHR43708">
    <property type="entry name" value="CONSERVED EXPRESSED OXIDOREDUCTASE (EUROFUNG)"/>
    <property type="match status" value="1"/>
</dbReference>
<sequence>MLKFGMIGGGLGSYIGKFHRWGAMLDDSAELVCGCFSRSMDKNRATAEAYHLPDTSRVYADFHEMADKESAREDGIDFVSIMTANDMHYEIAKCFLEHDIHVICDKPLALRTEEAEELARIAEERGLLFGITYSYTGYALIRQAREMIRAGVIGDILHVRVQHPEDWVISGAVDGKVDTSAWRFQPKKVGSSLCANDLGTHAEQMVTQFTGLHVKRVLAMMDTYPRDLPLDTNVNVLMDFGGGVTGTLWASQIAIGHECDSGIYVIGTEGSLEWTATDCDHLIYTPRSQPSQRLSAGADYLLDASTRLSRVGAGHNEGFIEAFSNIYRSFCNVLSDRKAGRENTTDTFPTVADGVLGVRFVDACVRSHKAGGVWMDV</sequence>
<dbReference type="RefSeq" id="WP_188885500.1">
    <property type="nucleotide sequence ID" value="NZ_BLYJ01000018.1"/>
</dbReference>
<protein>
    <submittedName>
        <fullName evidence="3">Oxidoreductase</fullName>
    </submittedName>
</protein>
<keyword evidence="4" id="KW-1185">Reference proteome</keyword>
<dbReference type="InterPro" id="IPR055170">
    <property type="entry name" value="GFO_IDH_MocA-like_dom"/>
</dbReference>
<dbReference type="SUPFAM" id="SSF51735">
    <property type="entry name" value="NAD(P)-binding Rossmann-fold domains"/>
    <property type="match status" value="1"/>
</dbReference>
<dbReference type="Gene3D" id="3.40.50.720">
    <property type="entry name" value="NAD(P)-binding Rossmann-like Domain"/>
    <property type="match status" value="1"/>
</dbReference>
<name>A0ABQ1E0C7_9FIRM</name>
<dbReference type="PANTHER" id="PTHR43708:SF3">
    <property type="entry name" value="OXIDOREDUCTASE"/>
    <property type="match status" value="1"/>
</dbReference>
<dbReference type="Pfam" id="PF22725">
    <property type="entry name" value="GFO_IDH_MocA_C3"/>
    <property type="match status" value="1"/>
</dbReference>
<evidence type="ECO:0000313" key="3">
    <source>
        <dbReference type="EMBL" id="GFO88415.1"/>
    </source>
</evidence>
<comment type="caution">
    <text evidence="3">The sequence shown here is derived from an EMBL/GenBank/DDBJ whole genome shotgun (WGS) entry which is preliminary data.</text>
</comment>
<feature type="domain" description="Gfo/Idh/MocA-like oxidoreductase N-terminal" evidence="1">
    <location>
        <begin position="3"/>
        <end position="131"/>
    </location>
</feature>
<dbReference type="InterPro" id="IPR051317">
    <property type="entry name" value="Gfo/Idh/MocA_oxidoreduct"/>
</dbReference>
<dbReference type="EMBL" id="BLYJ01000018">
    <property type="protein sequence ID" value="GFO88415.1"/>
    <property type="molecule type" value="Genomic_DNA"/>
</dbReference>
<proteinExistence type="predicted"/>
<organism evidence="3 4">
    <name type="scientific">Butyricicoccus faecihominis</name>
    <dbReference type="NCBI Taxonomy" id="1712515"/>
    <lineage>
        <taxon>Bacteria</taxon>
        <taxon>Bacillati</taxon>
        <taxon>Bacillota</taxon>
        <taxon>Clostridia</taxon>
        <taxon>Eubacteriales</taxon>
        <taxon>Butyricicoccaceae</taxon>
        <taxon>Butyricicoccus</taxon>
    </lineage>
</organism>
<dbReference type="InterPro" id="IPR036291">
    <property type="entry name" value="NAD(P)-bd_dom_sf"/>
</dbReference>
<dbReference type="Proteomes" id="UP000620147">
    <property type="component" value="Unassembled WGS sequence"/>
</dbReference>
<evidence type="ECO:0000259" key="1">
    <source>
        <dbReference type="Pfam" id="PF01408"/>
    </source>
</evidence>
<dbReference type="InterPro" id="IPR000683">
    <property type="entry name" value="Gfo/Idh/MocA-like_OxRdtase_N"/>
</dbReference>